<sequence length="541" mass="60975">MHQSRIWWDPPAQPWPKIHLCDLSNELLLLILEFLDGYPVADSYLNFALAFPHIMQLVRAPLLEIVHLDESLIFLTGESLGFFHDYPVFVKDVRAINAYLRPEDTRRFHPPPNSEMNKFCSLAKRTGLISDATKAFFDRLKDGEEVAKVALLMAIAKNAIVFQLRICHEEEINLISIAEALLPAIGILRHQKRVMRGLAVDLTDDGQVSPGLQKAVPQLISAICTLPSIKTLEFHRINEEDSHRGLWLWMAPAQPAEVGELIIEACEFRPTFLGKVLRLVFGLTSFDCTFDAETGGRAIEFSPIGFRMLKNALAPHYGTLANLRLECTDHEDWSPLPCATIGSLECFRNLKRLEISPLVLWGFGLDDEEGFDIAIRHALQPYDTLSKKGLEESIGLDPRNNAPFNVPLRDMLPHNLHSLVITNIDWDTSEKLLVFARTLAVITPRPFPHLRHFVCLDSGLFVSRSDQEPDALTEAERVDFLESLGSVGIDVLVEDLQANRDRVGRAIPRISKTDQYGYEYQDHGQDEGVDARLSCLGICFL</sequence>
<keyword evidence="2" id="KW-1185">Reference proteome</keyword>
<evidence type="ECO:0000313" key="1">
    <source>
        <dbReference type="EMBL" id="KAF2123072.1"/>
    </source>
</evidence>
<proteinExistence type="predicted"/>
<dbReference type="EMBL" id="ML977310">
    <property type="protein sequence ID" value="KAF2123072.1"/>
    <property type="molecule type" value="Genomic_DNA"/>
</dbReference>
<reference evidence="1" key="1">
    <citation type="journal article" date="2020" name="Stud. Mycol.">
        <title>101 Dothideomycetes genomes: a test case for predicting lifestyles and emergence of pathogens.</title>
        <authorList>
            <person name="Haridas S."/>
            <person name="Albert R."/>
            <person name="Binder M."/>
            <person name="Bloem J."/>
            <person name="Labutti K."/>
            <person name="Salamov A."/>
            <person name="Andreopoulos B."/>
            <person name="Baker S."/>
            <person name="Barry K."/>
            <person name="Bills G."/>
            <person name="Bluhm B."/>
            <person name="Cannon C."/>
            <person name="Castanera R."/>
            <person name="Culley D."/>
            <person name="Daum C."/>
            <person name="Ezra D."/>
            <person name="Gonzalez J."/>
            <person name="Henrissat B."/>
            <person name="Kuo A."/>
            <person name="Liang C."/>
            <person name="Lipzen A."/>
            <person name="Lutzoni F."/>
            <person name="Magnuson J."/>
            <person name="Mondo S."/>
            <person name="Nolan M."/>
            <person name="Ohm R."/>
            <person name="Pangilinan J."/>
            <person name="Park H.-J."/>
            <person name="Ramirez L."/>
            <person name="Alfaro M."/>
            <person name="Sun H."/>
            <person name="Tritt A."/>
            <person name="Yoshinaga Y."/>
            <person name="Zwiers L.-H."/>
            <person name="Turgeon B."/>
            <person name="Goodwin S."/>
            <person name="Spatafora J."/>
            <person name="Crous P."/>
            <person name="Grigoriev I."/>
        </authorList>
    </citation>
    <scope>NUCLEOTIDE SEQUENCE</scope>
    <source>
        <strain evidence="1">CBS 627.86</strain>
    </source>
</reference>
<accession>A0A6A5ZTN4</accession>
<organism evidence="1 2">
    <name type="scientific">Lophiotrema nucula</name>
    <dbReference type="NCBI Taxonomy" id="690887"/>
    <lineage>
        <taxon>Eukaryota</taxon>
        <taxon>Fungi</taxon>
        <taxon>Dikarya</taxon>
        <taxon>Ascomycota</taxon>
        <taxon>Pezizomycotina</taxon>
        <taxon>Dothideomycetes</taxon>
        <taxon>Pleosporomycetidae</taxon>
        <taxon>Pleosporales</taxon>
        <taxon>Lophiotremataceae</taxon>
        <taxon>Lophiotrema</taxon>
    </lineage>
</organism>
<protein>
    <submittedName>
        <fullName evidence="1">Uncharacterized protein</fullName>
    </submittedName>
</protein>
<name>A0A6A5ZTN4_9PLEO</name>
<evidence type="ECO:0000313" key="2">
    <source>
        <dbReference type="Proteomes" id="UP000799770"/>
    </source>
</evidence>
<gene>
    <name evidence="1" type="ORF">BDV96DRAFT_14100</name>
</gene>
<dbReference type="AlphaFoldDB" id="A0A6A5ZTN4"/>
<dbReference type="Proteomes" id="UP000799770">
    <property type="component" value="Unassembled WGS sequence"/>
</dbReference>